<evidence type="ECO:0000313" key="1">
    <source>
        <dbReference type="EMBL" id="SHM35976.1"/>
    </source>
</evidence>
<reference evidence="1 2" key="1">
    <citation type="submission" date="2016-11" db="EMBL/GenBank/DDBJ databases">
        <authorList>
            <person name="Jaros S."/>
            <person name="Januszkiewicz K."/>
            <person name="Wedrychowicz H."/>
        </authorList>
    </citation>
    <scope>NUCLEOTIDE SEQUENCE [LARGE SCALE GENOMIC DNA]</scope>
    <source>
        <strain evidence="1 2">DSM 15930</strain>
    </source>
</reference>
<dbReference type="EMBL" id="FRCP01000009">
    <property type="protein sequence ID" value="SHM35976.1"/>
    <property type="molecule type" value="Genomic_DNA"/>
</dbReference>
<dbReference type="AlphaFoldDB" id="A0A1M7I597"/>
<dbReference type="STRING" id="1120996.SAMN02746066_01669"/>
<keyword evidence="2" id="KW-1185">Reference proteome</keyword>
<proteinExistence type="predicted"/>
<evidence type="ECO:0000313" key="2">
    <source>
        <dbReference type="Proteomes" id="UP000184038"/>
    </source>
</evidence>
<dbReference type="OrthoDB" id="2077214at2"/>
<dbReference type="RefSeq" id="WP_073285908.1">
    <property type="nucleotide sequence ID" value="NZ_FRCP01000009.1"/>
</dbReference>
<sequence>MNLTEKYEILIAFIGREIPEKEYIADIWNQAILEEYQKSSIYINVAIDERLLACVDCTKEERGFVITAIRNPIQTQDSKLYYNALGSIVFKIRDILGNPYTLITIEQLDSTFFPYDLQTH</sequence>
<name>A0A1M7I597_9FIRM</name>
<accession>A0A1M7I597</accession>
<dbReference type="Proteomes" id="UP000184038">
    <property type="component" value="Unassembled WGS sequence"/>
</dbReference>
<gene>
    <name evidence="1" type="ORF">SAMN02746066_01669</name>
</gene>
<protein>
    <submittedName>
        <fullName evidence="1">Uncharacterized protein</fullName>
    </submittedName>
</protein>
<organism evidence="1 2">
    <name type="scientific">Anaerosporobacter mobilis DSM 15930</name>
    <dbReference type="NCBI Taxonomy" id="1120996"/>
    <lineage>
        <taxon>Bacteria</taxon>
        <taxon>Bacillati</taxon>
        <taxon>Bacillota</taxon>
        <taxon>Clostridia</taxon>
        <taxon>Lachnospirales</taxon>
        <taxon>Lachnospiraceae</taxon>
        <taxon>Anaerosporobacter</taxon>
    </lineage>
</organism>